<evidence type="ECO:0000256" key="5">
    <source>
        <dbReference type="ARBA" id="ARBA00023136"/>
    </source>
</evidence>
<evidence type="ECO:0000256" key="1">
    <source>
        <dbReference type="ARBA" id="ARBA00004651"/>
    </source>
</evidence>
<keyword evidence="5 6" id="KW-0472">Membrane</keyword>
<keyword evidence="10" id="KW-1185">Reference proteome</keyword>
<dbReference type="PANTHER" id="PTHR30572:SF18">
    <property type="entry name" value="ABC-TYPE MACROLIDE FAMILY EXPORT SYSTEM PERMEASE COMPONENT 2"/>
    <property type="match status" value="1"/>
</dbReference>
<name>A0ABT2CSN7_9BURK</name>
<feature type="transmembrane region" description="Helical" evidence="6">
    <location>
        <begin position="374"/>
        <end position="396"/>
    </location>
</feature>
<accession>A0ABT2CSN7</accession>
<feature type="transmembrane region" description="Helical" evidence="6">
    <location>
        <begin position="750"/>
        <end position="771"/>
    </location>
</feature>
<proteinExistence type="predicted"/>
<evidence type="ECO:0000259" key="7">
    <source>
        <dbReference type="Pfam" id="PF02687"/>
    </source>
</evidence>
<dbReference type="Pfam" id="PF12704">
    <property type="entry name" value="MacB_PCD"/>
    <property type="match status" value="2"/>
</dbReference>
<reference evidence="9 10" key="1">
    <citation type="submission" date="2022-08" db="EMBL/GenBank/DDBJ databases">
        <title>Reclassification of Massilia species as members of the genera Telluria, Duganella, Pseudoduganella, Mokoshia gen. nov. and Zemynaea gen. nov. using orthogonal and non-orthogonal genome-based approaches.</title>
        <authorList>
            <person name="Bowman J.P."/>
        </authorList>
    </citation>
    <scope>NUCLEOTIDE SEQUENCE [LARGE SCALE GENOMIC DNA]</scope>
    <source>
        <strain evidence="9 10">JCM 31606</strain>
    </source>
</reference>
<dbReference type="InterPro" id="IPR050250">
    <property type="entry name" value="Macrolide_Exporter_MacB"/>
</dbReference>
<gene>
    <name evidence="9" type="ORF">NX778_02850</name>
</gene>
<feature type="transmembrane region" description="Helical" evidence="6">
    <location>
        <begin position="341"/>
        <end position="362"/>
    </location>
</feature>
<feature type="transmembrane region" description="Helical" evidence="6">
    <location>
        <begin position="285"/>
        <end position="307"/>
    </location>
</feature>
<comment type="caution">
    <text evidence="9">The sequence shown here is derived from an EMBL/GenBank/DDBJ whole genome shotgun (WGS) entry which is preliminary data.</text>
</comment>
<organism evidence="9 10">
    <name type="scientific">Massilia terrae</name>
    <dbReference type="NCBI Taxonomy" id="1811224"/>
    <lineage>
        <taxon>Bacteria</taxon>
        <taxon>Pseudomonadati</taxon>
        <taxon>Pseudomonadota</taxon>
        <taxon>Betaproteobacteria</taxon>
        <taxon>Burkholderiales</taxon>
        <taxon>Oxalobacteraceae</taxon>
        <taxon>Telluria group</taxon>
        <taxon>Massilia</taxon>
    </lineage>
</organism>
<evidence type="ECO:0000313" key="9">
    <source>
        <dbReference type="EMBL" id="MCS0656998.1"/>
    </source>
</evidence>
<dbReference type="Pfam" id="PF02687">
    <property type="entry name" value="FtsX"/>
    <property type="match status" value="2"/>
</dbReference>
<feature type="domain" description="ABC3 transporter permease C-terminal" evidence="7">
    <location>
        <begin position="670"/>
        <end position="783"/>
    </location>
</feature>
<dbReference type="PANTHER" id="PTHR30572">
    <property type="entry name" value="MEMBRANE COMPONENT OF TRANSPORTER-RELATED"/>
    <property type="match status" value="1"/>
</dbReference>
<feature type="domain" description="ABC3 transporter permease C-terminal" evidence="7">
    <location>
        <begin position="291"/>
        <end position="405"/>
    </location>
</feature>
<comment type="subcellular location">
    <subcellularLocation>
        <location evidence="1">Cell membrane</location>
        <topology evidence="1">Multi-pass membrane protein</topology>
    </subcellularLocation>
</comment>
<feature type="domain" description="MacB-like periplasmic core" evidence="8">
    <location>
        <begin position="434"/>
        <end position="600"/>
    </location>
</feature>
<feature type="transmembrane region" description="Helical" evidence="6">
    <location>
        <begin position="719"/>
        <end position="738"/>
    </location>
</feature>
<evidence type="ECO:0000256" key="6">
    <source>
        <dbReference type="SAM" id="Phobius"/>
    </source>
</evidence>
<dbReference type="PROSITE" id="PS51257">
    <property type="entry name" value="PROKAR_LIPOPROTEIN"/>
    <property type="match status" value="1"/>
</dbReference>
<feature type="transmembrane region" description="Helical" evidence="6">
    <location>
        <begin position="427"/>
        <end position="448"/>
    </location>
</feature>
<evidence type="ECO:0000256" key="2">
    <source>
        <dbReference type="ARBA" id="ARBA00022475"/>
    </source>
</evidence>
<feature type="domain" description="MacB-like periplasmic core" evidence="8">
    <location>
        <begin position="20"/>
        <end position="232"/>
    </location>
</feature>
<protein>
    <submittedName>
        <fullName evidence="9">ABC transporter permease</fullName>
    </submittedName>
</protein>
<dbReference type="InterPro" id="IPR025857">
    <property type="entry name" value="MacB_PCD"/>
</dbReference>
<evidence type="ECO:0000313" key="10">
    <source>
        <dbReference type="Proteomes" id="UP001204621"/>
    </source>
</evidence>
<dbReference type="EMBL" id="JANUGU010000001">
    <property type="protein sequence ID" value="MCS0656998.1"/>
    <property type="molecule type" value="Genomic_DNA"/>
</dbReference>
<dbReference type="InterPro" id="IPR003838">
    <property type="entry name" value="ABC3_permease_C"/>
</dbReference>
<dbReference type="Proteomes" id="UP001204621">
    <property type="component" value="Unassembled WGS sequence"/>
</dbReference>
<evidence type="ECO:0000256" key="4">
    <source>
        <dbReference type="ARBA" id="ARBA00022989"/>
    </source>
</evidence>
<evidence type="ECO:0000259" key="8">
    <source>
        <dbReference type="Pfam" id="PF12704"/>
    </source>
</evidence>
<keyword evidence="2" id="KW-1003">Cell membrane</keyword>
<sequence length="789" mass="83795">MKLRDFRIGWRLLARQPGYSAVIVLGLAVGFAACFLLLALVRYAFTYNDAIPDAGRIWLVKERANVLPRPDWQPIATRDLARTVRDSGLPVSATTAKSYDVAAQLDSRLVPLTVQVADGDYLGFFGIRALEGDTAAALARPDGIALSRETATRLFGDPHALGKVVRIAGQPYEVRAVLPDLPANTSVDIDALVGAGQHSFAGGAPNIWTRATVYVKTAPDFEPGALQAVLQEAINQRDAALPLRLRQLAKGGPVSSIGLARLSDLYFDPDLLASRSGRRYGSRSGVLGLAALAVLILALATANYVNLAAIRTAARRREIGMRKALGVSPGALARQFMAESLVVSMAATVIGLALAWLVLPLFSTLVNRPLAAMMSTQACLLMLATGAATGMLAGLYPYVLARRLPASVALQGRGNGETAAGARLRRVLSVLQFGVAIALIAATLAVGWQTRYASQADPGFDPAHLLVVAAPGGGTAPAAQAFRDDLARLPGVAGVTVSDEAIGRDGMKSTVAIERPGQAPVQLEFKAVGANFFKVYGVRPLLGRLFDESLDRSGADNVVLNARAAQALGYDSPEAAVGQVFGKNSRIVGIVPELRFQTMKQQPGPIMFRVREELNVFTVRAAGDLAAVRNAIESAWTRHFPNDPPDIESAASIFAQNYDEDLRLAKILGLASIVATTLASFGIYVLAAYSVERRSREIVLRKLHGARGRDISRLVGREFGVLVALGTLAGLPLAWLGIERYLAGFVERAPMGQMPLVLAFALIAAVGIAATTRQTLRAARMSPALALKD</sequence>
<keyword evidence="4 6" id="KW-1133">Transmembrane helix</keyword>
<feature type="transmembrane region" description="Helical" evidence="6">
    <location>
        <begin position="21"/>
        <end position="45"/>
    </location>
</feature>
<evidence type="ECO:0000256" key="3">
    <source>
        <dbReference type="ARBA" id="ARBA00022692"/>
    </source>
</evidence>
<dbReference type="RefSeq" id="WP_258810165.1">
    <property type="nucleotide sequence ID" value="NZ_JANUGU010000001.1"/>
</dbReference>
<keyword evidence="3 6" id="KW-0812">Transmembrane</keyword>
<feature type="transmembrane region" description="Helical" evidence="6">
    <location>
        <begin position="667"/>
        <end position="691"/>
    </location>
</feature>